<feature type="region of interest" description="Disordered" evidence="7">
    <location>
        <begin position="303"/>
        <end position="327"/>
    </location>
</feature>
<evidence type="ECO:0000256" key="7">
    <source>
        <dbReference type="SAM" id="MobiDB-lite"/>
    </source>
</evidence>
<dbReference type="GeneTree" id="ENSGT00940000154344"/>
<evidence type="ECO:0000256" key="1">
    <source>
        <dbReference type="ARBA" id="ARBA00004479"/>
    </source>
</evidence>
<dbReference type="AlphaFoldDB" id="A0A452UYG8"/>
<gene>
    <name evidence="9" type="primary">CD99</name>
</gene>
<feature type="compositionally biased region" description="Polar residues" evidence="7">
    <location>
        <begin position="310"/>
        <end position="320"/>
    </location>
</feature>
<dbReference type="InterPro" id="IPR022078">
    <property type="entry name" value="CD99L2"/>
</dbReference>
<keyword evidence="5 8" id="KW-1133">Transmembrane helix</keyword>
<evidence type="ECO:0000313" key="9">
    <source>
        <dbReference type="Ensembl" id="ENSUMAP00000026183"/>
    </source>
</evidence>
<evidence type="ECO:0000256" key="5">
    <source>
        <dbReference type="ARBA" id="ARBA00022989"/>
    </source>
</evidence>
<dbReference type="GO" id="GO:0072683">
    <property type="term" value="P:T cell extravasation"/>
    <property type="evidence" value="ECO:0007669"/>
    <property type="project" value="TreeGrafter"/>
</dbReference>
<dbReference type="Pfam" id="PF12301">
    <property type="entry name" value="CD99L2"/>
    <property type="match status" value="1"/>
</dbReference>
<dbReference type="Ensembl" id="ENSUMAT00000031000.1">
    <property type="protein sequence ID" value="ENSUMAP00000026183.1"/>
    <property type="gene ID" value="ENSUMAG00000019080.1"/>
</dbReference>
<feature type="compositionally biased region" description="Gly residues" evidence="7">
    <location>
        <begin position="244"/>
        <end position="259"/>
    </location>
</feature>
<dbReference type="GO" id="GO:0034109">
    <property type="term" value="P:homotypic cell-cell adhesion"/>
    <property type="evidence" value="ECO:0007669"/>
    <property type="project" value="TreeGrafter"/>
</dbReference>
<protein>
    <submittedName>
        <fullName evidence="9">CD99 molecule (Xg blood group)</fullName>
    </submittedName>
</protein>
<dbReference type="PANTHER" id="PTHR15076:SF15">
    <property type="entry name" value="CD99 ANTIGEN"/>
    <property type="match status" value="1"/>
</dbReference>
<reference evidence="9" key="1">
    <citation type="submission" date="2019-03" db="UniProtKB">
        <authorList>
            <consortium name="Ensembl"/>
        </authorList>
    </citation>
    <scope>IDENTIFICATION</scope>
</reference>
<evidence type="ECO:0000256" key="6">
    <source>
        <dbReference type="ARBA" id="ARBA00023136"/>
    </source>
</evidence>
<feature type="region of interest" description="Disordered" evidence="7">
    <location>
        <begin position="165"/>
        <end position="268"/>
    </location>
</feature>
<evidence type="ECO:0000256" key="4">
    <source>
        <dbReference type="ARBA" id="ARBA00022729"/>
    </source>
</evidence>
<keyword evidence="3 8" id="KW-0812">Transmembrane</keyword>
<name>A0A452UYG8_URSMA</name>
<organism evidence="9">
    <name type="scientific">Ursus maritimus</name>
    <name type="common">Polar bear</name>
    <name type="synonym">Thalarctos maritimus</name>
    <dbReference type="NCBI Taxonomy" id="29073"/>
    <lineage>
        <taxon>Eukaryota</taxon>
        <taxon>Metazoa</taxon>
        <taxon>Chordata</taxon>
        <taxon>Craniata</taxon>
        <taxon>Vertebrata</taxon>
        <taxon>Euteleostomi</taxon>
        <taxon>Mammalia</taxon>
        <taxon>Eutheria</taxon>
        <taxon>Laurasiatheria</taxon>
        <taxon>Carnivora</taxon>
        <taxon>Caniformia</taxon>
        <taxon>Ursidae</taxon>
        <taxon>Ursus</taxon>
    </lineage>
</organism>
<proteinExistence type="inferred from homology"/>
<feature type="compositionally biased region" description="Pro residues" evidence="7">
    <location>
        <begin position="211"/>
        <end position="226"/>
    </location>
</feature>
<comment type="similarity">
    <text evidence="2">Belongs to the CD99 family.</text>
</comment>
<keyword evidence="6 8" id="KW-0472">Membrane</keyword>
<evidence type="ECO:0000256" key="2">
    <source>
        <dbReference type="ARBA" id="ARBA00008763"/>
    </source>
</evidence>
<dbReference type="PANTHER" id="PTHR15076">
    <property type="entry name" value="CD99/MIC2 PROTEIN RELATED"/>
    <property type="match status" value="1"/>
</dbReference>
<dbReference type="GO" id="GO:2000391">
    <property type="term" value="P:positive regulation of neutrophil extravasation"/>
    <property type="evidence" value="ECO:0007669"/>
    <property type="project" value="TreeGrafter"/>
</dbReference>
<evidence type="ECO:0000256" key="8">
    <source>
        <dbReference type="SAM" id="Phobius"/>
    </source>
</evidence>
<feature type="transmembrane region" description="Helical" evidence="8">
    <location>
        <begin position="270"/>
        <end position="292"/>
    </location>
</feature>
<dbReference type="GO" id="GO:0005886">
    <property type="term" value="C:plasma membrane"/>
    <property type="evidence" value="ECO:0007669"/>
    <property type="project" value="TreeGrafter"/>
</dbReference>
<accession>A0A452UYG8</accession>
<sequence length="470" mass="49308">LLVRAEPRPASRGLNLAWAVPPASRRSGGGGSPEQLGELGTFRSTERPRLGTGALAERAEKNGVRSRLLVCSSGEFRKHRKGVRRRGGRGAHPRTPRSALAAQACFWLWPVLLSLSVSRETCHPVSLSPSFPKLGFFAGHGVLKASPYLTVIALGLRDPRGDCGETGQDFDLSDALGDNDKKPTAPPKRPSADDDGFSLEDALGGGGNNDPVPPNPPKPKPHPNPNQPGSSGGFSDSDLIDGAADGGGGGGGGGGGQKPDGGEQADSPGVVPGIIGAVVVAVAGAISSFIAYQKKKLCFKENADQGEPSPKNQESTSADQTAAPPACTLSWPGGQAAGVRRTVKCISPETQLCIVILWFLVPRPSDHVEKFSGVFWKNSSLAAIFAASCNDVPGRKTRLTFRVFPKNTCTRAATSKPGSSPILPTPLLKMRLFVLTLRCVVPVCTMLGRRGILTPRLAPRGELRSPCPWP</sequence>
<evidence type="ECO:0000256" key="3">
    <source>
        <dbReference type="ARBA" id="ARBA00022692"/>
    </source>
</evidence>
<keyword evidence="4" id="KW-0732">Signal</keyword>
<comment type="subcellular location">
    <subcellularLocation>
        <location evidence="1">Membrane</location>
        <topology evidence="1">Single-pass type I membrane protein</topology>
    </subcellularLocation>
</comment>